<dbReference type="Gene3D" id="1.20.1720.10">
    <property type="entry name" value="Multidrug resistance protein D"/>
    <property type="match status" value="1"/>
</dbReference>
<dbReference type="InterPro" id="IPR011701">
    <property type="entry name" value="MFS"/>
</dbReference>
<comment type="caution">
    <text evidence="9">The sequence shown here is derived from an EMBL/GenBank/DDBJ whole genome shotgun (WGS) entry which is preliminary data.</text>
</comment>
<feature type="transmembrane region" description="Helical" evidence="7">
    <location>
        <begin position="106"/>
        <end position="124"/>
    </location>
</feature>
<keyword evidence="10" id="KW-1185">Reference proteome</keyword>
<feature type="transmembrane region" description="Helical" evidence="7">
    <location>
        <begin position="163"/>
        <end position="184"/>
    </location>
</feature>
<reference evidence="9 10" key="1">
    <citation type="submission" date="2016-07" db="EMBL/GenBank/DDBJ databases">
        <title>Pervasive Adenine N6-methylation of Active Genes in Fungi.</title>
        <authorList>
            <consortium name="DOE Joint Genome Institute"/>
            <person name="Mondo S.J."/>
            <person name="Dannebaum R.O."/>
            <person name="Kuo R.C."/>
            <person name="Labutti K."/>
            <person name="Haridas S."/>
            <person name="Kuo A."/>
            <person name="Salamov A."/>
            <person name="Ahrendt S.R."/>
            <person name="Lipzen A."/>
            <person name="Sullivan W."/>
            <person name="Andreopoulos W.B."/>
            <person name="Clum A."/>
            <person name="Lindquist E."/>
            <person name="Daum C."/>
            <person name="Ramamoorthy G.K."/>
            <person name="Gryganskyi A."/>
            <person name="Culley D."/>
            <person name="Magnuson J.K."/>
            <person name="James T.Y."/>
            <person name="O'Malley M.A."/>
            <person name="Stajich J.E."/>
            <person name="Spatafora J.W."/>
            <person name="Visel A."/>
            <person name="Grigoriev I.V."/>
        </authorList>
    </citation>
    <scope>NUCLEOTIDE SEQUENCE [LARGE SCALE GENOMIC DNA]</scope>
    <source>
        <strain evidence="9 10">CBS 115471</strain>
    </source>
</reference>
<feature type="transmembrane region" description="Helical" evidence="7">
    <location>
        <begin position="130"/>
        <end position="151"/>
    </location>
</feature>
<feature type="transmembrane region" description="Helical" evidence="7">
    <location>
        <begin position="359"/>
        <end position="378"/>
    </location>
</feature>
<feature type="transmembrane region" description="Helical" evidence="7">
    <location>
        <begin position="336"/>
        <end position="354"/>
    </location>
</feature>
<dbReference type="InterPro" id="IPR020846">
    <property type="entry name" value="MFS_dom"/>
</dbReference>
<comment type="subcellular location">
    <subcellularLocation>
        <location evidence="1">Membrane</location>
        <topology evidence="1">Multi-pass membrane protein</topology>
    </subcellularLocation>
</comment>
<dbReference type="PANTHER" id="PTHR23501">
    <property type="entry name" value="MAJOR FACILITATOR SUPERFAMILY"/>
    <property type="match status" value="1"/>
</dbReference>
<gene>
    <name evidence="9" type="ORF">BCR34DRAFT_603073</name>
</gene>
<keyword evidence="3 7" id="KW-0812">Transmembrane</keyword>
<dbReference type="GO" id="GO:0005886">
    <property type="term" value="C:plasma membrane"/>
    <property type="evidence" value="ECO:0007669"/>
    <property type="project" value="TreeGrafter"/>
</dbReference>
<evidence type="ECO:0000256" key="2">
    <source>
        <dbReference type="ARBA" id="ARBA00007520"/>
    </source>
</evidence>
<evidence type="ECO:0000256" key="7">
    <source>
        <dbReference type="SAM" id="Phobius"/>
    </source>
</evidence>
<feature type="compositionally biased region" description="Basic residues" evidence="6">
    <location>
        <begin position="7"/>
        <end position="17"/>
    </location>
</feature>
<keyword evidence="4 7" id="KW-1133">Transmembrane helix</keyword>
<evidence type="ECO:0000256" key="3">
    <source>
        <dbReference type="ARBA" id="ARBA00022692"/>
    </source>
</evidence>
<feature type="transmembrane region" description="Helical" evidence="7">
    <location>
        <begin position="37"/>
        <end position="63"/>
    </location>
</feature>
<feature type="domain" description="Major facilitator superfamily (MFS) profile" evidence="8">
    <location>
        <begin position="40"/>
        <end position="521"/>
    </location>
</feature>
<dbReference type="EMBL" id="MCFA01000090">
    <property type="protein sequence ID" value="ORY09168.1"/>
    <property type="molecule type" value="Genomic_DNA"/>
</dbReference>
<feature type="transmembrane region" description="Helical" evidence="7">
    <location>
        <begin position="422"/>
        <end position="441"/>
    </location>
</feature>
<dbReference type="OrthoDB" id="10021397at2759"/>
<name>A0A1Y1ZFX5_9PLEO</name>
<evidence type="ECO:0000259" key="8">
    <source>
        <dbReference type="PROSITE" id="PS50850"/>
    </source>
</evidence>
<evidence type="ECO:0000313" key="9">
    <source>
        <dbReference type="EMBL" id="ORY09168.1"/>
    </source>
</evidence>
<organism evidence="9 10">
    <name type="scientific">Clohesyomyces aquaticus</name>
    <dbReference type="NCBI Taxonomy" id="1231657"/>
    <lineage>
        <taxon>Eukaryota</taxon>
        <taxon>Fungi</taxon>
        <taxon>Dikarya</taxon>
        <taxon>Ascomycota</taxon>
        <taxon>Pezizomycotina</taxon>
        <taxon>Dothideomycetes</taxon>
        <taxon>Pleosporomycetidae</taxon>
        <taxon>Pleosporales</taxon>
        <taxon>Lindgomycetaceae</taxon>
        <taxon>Clohesyomyces</taxon>
    </lineage>
</organism>
<feature type="transmembrane region" description="Helical" evidence="7">
    <location>
        <begin position="190"/>
        <end position="212"/>
    </location>
</feature>
<sequence length="544" mass="57719">MPDYHVFHHHPKPRIPHVSKTQPETQADQSQLQGWRLYVVMGALVFATLAMALSSSIVATAIPVLTSHFHSTEDIGWYGSAYLIASCALIPLAGKIYTSYDLKSSYLAYMSVFTIGSIVSGAANTSSMLIAGRAVAGAGSSGIITGALAIINVSVTLDKKSLLVGLIQSLAGIGVVLGPVVGGALTEHASWRWCFFVGVPVCGAAMLVLAAVPFPHKQREDQNLTALEKIKELDLIGCSIFAPSVWGGSKYRWSSSQVIGLFCGSGLIFIVFLIWESYFGEKAMIPLHMLRRQVIVCGFATNGFQMGGLMLISYYLPVWFQSVKDASPTMSGVMTLPQSLSQMLFSIVAGLGVAHLGYYAPWAIIGGAFTALGTGLMLTFTPETGAGKWIGYQILLGCGRGFVMQNVFIAAQADMPKELEDVASAFLVFALFLGGAIFVALGETIFYNALPPELAKHAPGIPTSSIQKGGLSASTLNKLPPSLVSGVKLAINNALIKTFYLALGGSLIGFVACWGLKWYSVKKQALPSDVEAKAGRDGSHEGTG</sequence>
<comment type="similarity">
    <text evidence="2">Belongs to the major facilitator superfamily. TCR/Tet family.</text>
</comment>
<evidence type="ECO:0000256" key="5">
    <source>
        <dbReference type="ARBA" id="ARBA00023136"/>
    </source>
</evidence>
<proteinExistence type="inferred from homology"/>
<dbReference type="SUPFAM" id="SSF103473">
    <property type="entry name" value="MFS general substrate transporter"/>
    <property type="match status" value="1"/>
</dbReference>
<dbReference type="InterPro" id="IPR036259">
    <property type="entry name" value="MFS_trans_sf"/>
</dbReference>
<feature type="region of interest" description="Disordered" evidence="6">
    <location>
        <begin position="1"/>
        <end position="23"/>
    </location>
</feature>
<feature type="transmembrane region" description="Helical" evidence="7">
    <location>
        <begin position="75"/>
        <end position="94"/>
    </location>
</feature>
<evidence type="ECO:0000256" key="6">
    <source>
        <dbReference type="SAM" id="MobiDB-lite"/>
    </source>
</evidence>
<dbReference type="PROSITE" id="PS50850">
    <property type="entry name" value="MFS"/>
    <property type="match status" value="1"/>
</dbReference>
<feature type="transmembrane region" description="Helical" evidence="7">
    <location>
        <begin position="295"/>
        <end position="316"/>
    </location>
</feature>
<feature type="transmembrane region" description="Helical" evidence="7">
    <location>
        <begin position="255"/>
        <end position="275"/>
    </location>
</feature>
<keyword evidence="5 7" id="KW-0472">Membrane</keyword>
<dbReference type="AlphaFoldDB" id="A0A1Y1ZFX5"/>
<accession>A0A1Y1ZFX5</accession>
<dbReference type="Pfam" id="PF07690">
    <property type="entry name" value="MFS_1"/>
    <property type="match status" value="1"/>
</dbReference>
<evidence type="ECO:0000256" key="1">
    <source>
        <dbReference type="ARBA" id="ARBA00004141"/>
    </source>
</evidence>
<feature type="transmembrane region" description="Helical" evidence="7">
    <location>
        <begin position="498"/>
        <end position="516"/>
    </location>
</feature>
<dbReference type="PANTHER" id="PTHR23501:SF193">
    <property type="entry name" value="MULTIDRUG TRANSPORTER, PUTATIVE (AFU_ORTHOLOGUE AFUA_8G00940)-RELATED"/>
    <property type="match status" value="1"/>
</dbReference>
<dbReference type="GO" id="GO:0022857">
    <property type="term" value="F:transmembrane transporter activity"/>
    <property type="evidence" value="ECO:0007669"/>
    <property type="project" value="InterPro"/>
</dbReference>
<dbReference type="Proteomes" id="UP000193144">
    <property type="component" value="Unassembled WGS sequence"/>
</dbReference>
<dbReference type="Gene3D" id="1.20.1250.20">
    <property type="entry name" value="MFS general substrate transporter like domains"/>
    <property type="match status" value="1"/>
</dbReference>
<evidence type="ECO:0000256" key="4">
    <source>
        <dbReference type="ARBA" id="ARBA00022989"/>
    </source>
</evidence>
<feature type="transmembrane region" description="Helical" evidence="7">
    <location>
        <begin position="390"/>
        <end position="410"/>
    </location>
</feature>
<protein>
    <submittedName>
        <fullName evidence="9">MFS multidrug transporter-like protein</fullName>
    </submittedName>
</protein>
<evidence type="ECO:0000313" key="10">
    <source>
        <dbReference type="Proteomes" id="UP000193144"/>
    </source>
</evidence>